<protein>
    <submittedName>
        <fullName evidence="4">Endoglucanase</fullName>
    </submittedName>
</protein>
<gene>
    <name evidence="4" type="ORF">E9998_08865</name>
</gene>
<dbReference type="Gene3D" id="2.60.40.290">
    <property type="match status" value="1"/>
</dbReference>
<dbReference type="GO" id="GO:0005975">
    <property type="term" value="P:carbohydrate metabolic process"/>
    <property type="evidence" value="ECO:0007669"/>
    <property type="project" value="InterPro"/>
</dbReference>
<evidence type="ECO:0000259" key="3">
    <source>
        <dbReference type="PROSITE" id="PS51173"/>
    </source>
</evidence>
<dbReference type="InterPro" id="IPR012291">
    <property type="entry name" value="CBM2_carb-bd_dom_sf"/>
</dbReference>
<feature type="non-terminal residue" evidence="4">
    <location>
        <position position="167"/>
    </location>
</feature>
<dbReference type="Proteomes" id="UP000305792">
    <property type="component" value="Unassembled WGS sequence"/>
</dbReference>
<dbReference type="InterPro" id="IPR008965">
    <property type="entry name" value="CBM2/CBM3_carb-bd_dom_sf"/>
</dbReference>
<dbReference type="EMBL" id="STGX01000005">
    <property type="protein sequence ID" value="THV29685.1"/>
    <property type="molecule type" value="Genomic_DNA"/>
</dbReference>
<feature type="region of interest" description="Disordered" evidence="1">
    <location>
        <begin position="134"/>
        <end position="167"/>
    </location>
</feature>
<evidence type="ECO:0000313" key="5">
    <source>
        <dbReference type="Proteomes" id="UP000305792"/>
    </source>
</evidence>
<evidence type="ECO:0000256" key="2">
    <source>
        <dbReference type="SAM" id="SignalP"/>
    </source>
</evidence>
<sequence length="167" mass="16561">MRQQRGGRTGLVLAATTAAALAAATLSAAASGAAADEGCAVDYRVDSSWGSGFQASVSITATEAVDGWDLAWVFPGDTAVTSAWNVDWSQTGGAFSGTDVGWNGSIAAGQTREVFGFVGAGSTEAPTGITLNGVACGEAAPTDPPTTDEPTDPPTDPPDGPAPQLSV</sequence>
<evidence type="ECO:0000313" key="4">
    <source>
        <dbReference type="EMBL" id="THV29685.1"/>
    </source>
</evidence>
<dbReference type="GO" id="GO:0030247">
    <property type="term" value="F:polysaccharide binding"/>
    <property type="evidence" value="ECO:0007669"/>
    <property type="project" value="UniProtKB-UniRule"/>
</dbReference>
<dbReference type="AlphaFoldDB" id="A0A4S8PJ63"/>
<comment type="caution">
    <text evidence="4">The sequence shown here is derived from an EMBL/GenBank/DDBJ whole genome shotgun (WGS) entry which is preliminary data.</text>
</comment>
<feature type="compositionally biased region" description="Pro residues" evidence="1">
    <location>
        <begin position="152"/>
        <end position="161"/>
    </location>
</feature>
<organism evidence="4 5">
    <name type="scientific">Glycomyces paridis</name>
    <dbReference type="NCBI Taxonomy" id="2126555"/>
    <lineage>
        <taxon>Bacteria</taxon>
        <taxon>Bacillati</taxon>
        <taxon>Actinomycetota</taxon>
        <taxon>Actinomycetes</taxon>
        <taxon>Glycomycetales</taxon>
        <taxon>Glycomycetaceae</taxon>
        <taxon>Glycomyces</taxon>
    </lineage>
</organism>
<proteinExistence type="predicted"/>
<keyword evidence="5" id="KW-1185">Reference proteome</keyword>
<feature type="chain" id="PRO_5020818941" evidence="2">
    <location>
        <begin position="36"/>
        <end position="167"/>
    </location>
</feature>
<dbReference type="SMART" id="SM00637">
    <property type="entry name" value="CBD_II"/>
    <property type="match status" value="1"/>
</dbReference>
<dbReference type="InterPro" id="IPR001919">
    <property type="entry name" value="CBD2"/>
</dbReference>
<accession>A0A4S8PJ63</accession>
<keyword evidence="2" id="KW-0732">Signal</keyword>
<reference evidence="4 5" key="1">
    <citation type="journal article" date="2018" name="Int. J. Syst. Evol. Microbiol.">
        <title>Glycomyces paridis sp. nov., isolated from the medicinal plant Paris polyphylla.</title>
        <authorList>
            <person name="Fang X.M."/>
            <person name="Bai J.L."/>
            <person name="Su J."/>
            <person name="Zhao L.L."/>
            <person name="Liu H.Y."/>
            <person name="Ma B.P."/>
            <person name="Zhang Y.Q."/>
            <person name="Yu L.Y."/>
        </authorList>
    </citation>
    <scope>NUCLEOTIDE SEQUENCE [LARGE SCALE GENOMIC DNA]</scope>
    <source>
        <strain evidence="4 5">CPCC 204357</strain>
    </source>
</reference>
<dbReference type="SUPFAM" id="SSF49384">
    <property type="entry name" value="Carbohydrate-binding domain"/>
    <property type="match status" value="1"/>
</dbReference>
<dbReference type="RefSeq" id="WP_192907062.1">
    <property type="nucleotide sequence ID" value="NZ_STGX01000005.1"/>
</dbReference>
<feature type="signal peptide" evidence="2">
    <location>
        <begin position="1"/>
        <end position="35"/>
    </location>
</feature>
<dbReference type="GO" id="GO:0004553">
    <property type="term" value="F:hydrolase activity, hydrolyzing O-glycosyl compounds"/>
    <property type="evidence" value="ECO:0007669"/>
    <property type="project" value="InterPro"/>
</dbReference>
<feature type="domain" description="CBM2" evidence="3">
    <location>
        <begin position="32"/>
        <end position="139"/>
    </location>
</feature>
<evidence type="ECO:0000256" key="1">
    <source>
        <dbReference type="SAM" id="MobiDB-lite"/>
    </source>
</evidence>
<dbReference type="PROSITE" id="PS51173">
    <property type="entry name" value="CBM2"/>
    <property type="match status" value="1"/>
</dbReference>
<dbReference type="Pfam" id="PF00553">
    <property type="entry name" value="CBM_2"/>
    <property type="match status" value="1"/>
</dbReference>
<name>A0A4S8PJ63_9ACTN</name>